<proteinExistence type="predicted"/>
<name>A0A8J9X037_PHATR</name>
<evidence type="ECO:0000259" key="2">
    <source>
        <dbReference type="Pfam" id="PF20710"/>
    </source>
</evidence>
<feature type="domain" description="DUF6824" evidence="2">
    <location>
        <begin position="137"/>
        <end position="221"/>
    </location>
</feature>
<reference evidence="3" key="1">
    <citation type="submission" date="2022-02" db="EMBL/GenBank/DDBJ databases">
        <authorList>
            <person name="Giguere J D."/>
        </authorList>
    </citation>
    <scope>NUCLEOTIDE SEQUENCE</scope>
    <source>
        <strain evidence="3">CCAP 1055/1</strain>
    </source>
</reference>
<dbReference type="EMBL" id="OU594942">
    <property type="protein sequence ID" value="CAG9276737.1"/>
    <property type="molecule type" value="Genomic_DNA"/>
</dbReference>
<evidence type="ECO:0000256" key="1">
    <source>
        <dbReference type="SAM" id="MobiDB-lite"/>
    </source>
</evidence>
<feature type="region of interest" description="Disordered" evidence="1">
    <location>
        <begin position="232"/>
        <end position="256"/>
    </location>
</feature>
<sequence>MNVPNETLSEADISGQRKAETVVDASAIPVVLGHHLHDLPTLRADPNLDHTDHDQAVADAHDPLVEHANASVHQAHLMEGGINQHTQLVSNINAAIGDLVDNTHIDQPEQPQQHEVQELAQQSVMEEDAIWEPAVHDVLSGRGASVNAHEGNKKFRAFSFIRKPEFEAANHAAKRRIATEIVTATVSNYGSRFLKRKVDKGPWYEMTMEQAILKACQVMRDHRRPDRIAQRELSANSGKKRVRATTTPLDDLPLPPPPCPDQPIVENPYGVHEHDILCGRGAYVNGHVGNARLRHLALERKAQFDSANYTEKRALATEMVTIIRSLEPPGRFLKRVDMKTAHKSDNWILPPKGVEGAWEELADEKAIHKACQVMRDIDRPDRREREERRKLRKLRKHNVDTTAEPLNIGISQQYREHQENMRLQLHQHSQRHQDPYQSDNEAIPLLEDQDMGASSTSEAVDASVVEAMDRVFDGMPDGAMSSHQSAGDSHGLTSI</sequence>
<accession>A0A8J9X037</accession>
<dbReference type="Proteomes" id="UP000836788">
    <property type="component" value="Chromosome 1"/>
</dbReference>
<feature type="region of interest" description="Disordered" evidence="1">
    <location>
        <begin position="474"/>
        <end position="495"/>
    </location>
</feature>
<dbReference type="AlphaFoldDB" id="A0A8J9X037"/>
<organism evidence="3">
    <name type="scientific">Phaeodactylum tricornutum</name>
    <name type="common">Diatom</name>
    <dbReference type="NCBI Taxonomy" id="2850"/>
    <lineage>
        <taxon>Eukaryota</taxon>
        <taxon>Sar</taxon>
        <taxon>Stramenopiles</taxon>
        <taxon>Ochrophyta</taxon>
        <taxon>Bacillariophyta</taxon>
        <taxon>Bacillariophyceae</taxon>
        <taxon>Bacillariophycidae</taxon>
        <taxon>Naviculales</taxon>
        <taxon>Phaeodactylaceae</taxon>
        <taxon>Phaeodactylum</taxon>
    </lineage>
</organism>
<protein>
    <recommendedName>
        <fullName evidence="2">DUF6824 domain-containing protein</fullName>
    </recommendedName>
</protein>
<evidence type="ECO:0000313" key="3">
    <source>
        <dbReference type="EMBL" id="CAG9276737.1"/>
    </source>
</evidence>
<dbReference type="InterPro" id="IPR049227">
    <property type="entry name" value="DUF6824"/>
</dbReference>
<feature type="domain" description="DUF6824" evidence="2">
    <location>
        <begin position="275"/>
        <end position="376"/>
    </location>
</feature>
<gene>
    <name evidence="3" type="ORF">PTTT1_LOCUS1649</name>
</gene>
<dbReference type="Pfam" id="PF20710">
    <property type="entry name" value="DUF6824"/>
    <property type="match status" value="2"/>
</dbReference>
<feature type="compositionally biased region" description="Polar residues" evidence="1">
    <location>
        <begin position="481"/>
        <end position="495"/>
    </location>
</feature>